<keyword evidence="2" id="KW-1185">Reference proteome</keyword>
<dbReference type="RefSeq" id="WP_184262029.1">
    <property type="nucleotide sequence ID" value="NZ_JACHIH010000040.1"/>
</dbReference>
<dbReference type="AlphaFoldDB" id="A0A7W7Z8S9"/>
<keyword evidence="1" id="KW-0670">Pyruvate</keyword>
<dbReference type="Proteomes" id="UP000542353">
    <property type="component" value="Unassembled WGS sequence"/>
</dbReference>
<dbReference type="GO" id="GO:0005829">
    <property type="term" value="C:cytosol"/>
    <property type="evidence" value="ECO:0007669"/>
    <property type="project" value="TreeGrafter"/>
</dbReference>
<evidence type="ECO:0000313" key="1">
    <source>
        <dbReference type="EMBL" id="MBB5049602.1"/>
    </source>
</evidence>
<dbReference type="SUPFAM" id="SSF51998">
    <property type="entry name" value="PFL-like glycyl radical enzymes"/>
    <property type="match status" value="1"/>
</dbReference>
<proteinExistence type="predicted"/>
<dbReference type="PANTHER" id="PTHR30191:SF0">
    <property type="entry name" value="FORMATE ACETYLTRANSFERASE 1"/>
    <property type="match status" value="1"/>
</dbReference>
<comment type="caution">
    <text evidence="1">The sequence shown here is derived from an EMBL/GenBank/DDBJ whole genome shotgun (WGS) entry which is preliminary data.</text>
</comment>
<keyword evidence="1" id="KW-0456">Lyase</keyword>
<feature type="non-terminal residue" evidence="1">
    <location>
        <position position="71"/>
    </location>
</feature>
<dbReference type="InterPro" id="IPR050244">
    <property type="entry name" value="Auton_GlycylRad_Cofactor"/>
</dbReference>
<name>A0A7W7Z8S9_9BRAD</name>
<reference evidence="1 2" key="1">
    <citation type="submission" date="2020-08" db="EMBL/GenBank/DDBJ databases">
        <title>Genomic Encyclopedia of Type Strains, Phase IV (KMG-IV): sequencing the most valuable type-strain genomes for metagenomic binning, comparative biology and taxonomic classification.</title>
        <authorList>
            <person name="Goeker M."/>
        </authorList>
    </citation>
    <scope>NUCLEOTIDE SEQUENCE [LARGE SCALE GENOMIC DNA]</scope>
    <source>
        <strain evidence="1 2">DSM 12706</strain>
    </source>
</reference>
<dbReference type="Gene3D" id="3.20.70.20">
    <property type="match status" value="1"/>
</dbReference>
<dbReference type="PANTHER" id="PTHR30191">
    <property type="entry name" value="FORMATE ACETYLTRANSFERASE"/>
    <property type="match status" value="1"/>
</dbReference>
<organism evidence="1 2">
    <name type="scientific">Rhodopseudomonas rhenobacensis</name>
    <dbReference type="NCBI Taxonomy" id="87461"/>
    <lineage>
        <taxon>Bacteria</taxon>
        <taxon>Pseudomonadati</taxon>
        <taxon>Pseudomonadota</taxon>
        <taxon>Alphaproteobacteria</taxon>
        <taxon>Hyphomicrobiales</taxon>
        <taxon>Nitrobacteraceae</taxon>
        <taxon>Rhodopseudomonas</taxon>
    </lineage>
</organism>
<dbReference type="GO" id="GO:0008861">
    <property type="term" value="F:formate C-acetyltransferase activity"/>
    <property type="evidence" value="ECO:0007669"/>
    <property type="project" value="TreeGrafter"/>
</dbReference>
<protein>
    <submittedName>
        <fullName evidence="1">Pyruvate-formate lyase</fullName>
    </submittedName>
</protein>
<dbReference type="EMBL" id="JACHIH010000040">
    <property type="protein sequence ID" value="MBB5049602.1"/>
    <property type="molecule type" value="Genomic_DNA"/>
</dbReference>
<sequence length="71" mass="8172">MNIQVQNPIGVATFNEIPSDPWRDFEDGNWTREIDVRDFIQKNVTPWIGDAAFLVPATARTQALWTKLKDL</sequence>
<evidence type="ECO:0000313" key="2">
    <source>
        <dbReference type="Proteomes" id="UP000542353"/>
    </source>
</evidence>
<dbReference type="GO" id="GO:0016829">
    <property type="term" value="F:lyase activity"/>
    <property type="evidence" value="ECO:0007669"/>
    <property type="project" value="UniProtKB-KW"/>
</dbReference>
<accession>A0A7W7Z8S9</accession>
<gene>
    <name evidence="1" type="ORF">HNR60_004383</name>
</gene>